<proteinExistence type="predicted"/>
<dbReference type="Proteomes" id="UP001420932">
    <property type="component" value="Unassembled WGS sequence"/>
</dbReference>
<keyword evidence="2" id="KW-1185">Reference proteome</keyword>
<accession>A0AAP0Q498</accession>
<dbReference type="AlphaFoldDB" id="A0AAP0Q498"/>
<name>A0AAP0Q498_9MAGN</name>
<evidence type="ECO:0000313" key="2">
    <source>
        <dbReference type="Proteomes" id="UP001420932"/>
    </source>
</evidence>
<gene>
    <name evidence="1" type="ORF">Syun_003813</name>
</gene>
<evidence type="ECO:0000313" key="1">
    <source>
        <dbReference type="EMBL" id="KAK9162911.1"/>
    </source>
</evidence>
<dbReference type="EMBL" id="JBBNAF010000002">
    <property type="protein sequence ID" value="KAK9162911.1"/>
    <property type="molecule type" value="Genomic_DNA"/>
</dbReference>
<sequence length="85" mass="9601">MLEVRITRKSRQIERLGETRRNGAWQPWLVHLEEAKAVVIGACDDASFEECLVASKNARYVIMTICGIVLVASSDLCREVHLEES</sequence>
<protein>
    <submittedName>
        <fullName evidence="1">Uncharacterized protein</fullName>
    </submittedName>
</protein>
<reference evidence="1 2" key="1">
    <citation type="submission" date="2024-01" db="EMBL/GenBank/DDBJ databases">
        <title>Genome assemblies of Stephania.</title>
        <authorList>
            <person name="Yang L."/>
        </authorList>
    </citation>
    <scope>NUCLEOTIDE SEQUENCE [LARGE SCALE GENOMIC DNA]</scope>
    <source>
        <strain evidence="1">YNDBR</strain>
        <tissue evidence="1">Leaf</tissue>
    </source>
</reference>
<organism evidence="1 2">
    <name type="scientific">Stephania yunnanensis</name>
    <dbReference type="NCBI Taxonomy" id="152371"/>
    <lineage>
        <taxon>Eukaryota</taxon>
        <taxon>Viridiplantae</taxon>
        <taxon>Streptophyta</taxon>
        <taxon>Embryophyta</taxon>
        <taxon>Tracheophyta</taxon>
        <taxon>Spermatophyta</taxon>
        <taxon>Magnoliopsida</taxon>
        <taxon>Ranunculales</taxon>
        <taxon>Menispermaceae</taxon>
        <taxon>Menispermoideae</taxon>
        <taxon>Cissampelideae</taxon>
        <taxon>Stephania</taxon>
    </lineage>
</organism>
<comment type="caution">
    <text evidence="1">The sequence shown here is derived from an EMBL/GenBank/DDBJ whole genome shotgun (WGS) entry which is preliminary data.</text>
</comment>